<dbReference type="InterPro" id="IPR013320">
    <property type="entry name" value="ConA-like_dom_sf"/>
</dbReference>
<dbReference type="Proteomes" id="UP001249851">
    <property type="component" value="Unassembled WGS sequence"/>
</dbReference>
<dbReference type="InterPro" id="IPR001254">
    <property type="entry name" value="Trypsin_dom"/>
</dbReference>
<feature type="region of interest" description="Disordered" evidence="8">
    <location>
        <begin position="39"/>
        <end position="69"/>
    </location>
</feature>
<dbReference type="InterPro" id="IPR018114">
    <property type="entry name" value="TRYPSIN_HIS"/>
</dbReference>
<evidence type="ECO:0000256" key="9">
    <source>
        <dbReference type="SAM" id="SignalP"/>
    </source>
</evidence>
<gene>
    <name evidence="12" type="ORF">P5673_018183</name>
</gene>
<evidence type="ECO:0000256" key="2">
    <source>
        <dbReference type="ARBA" id="ARBA00022525"/>
    </source>
</evidence>
<feature type="compositionally biased region" description="Low complexity" evidence="8">
    <location>
        <begin position="48"/>
        <end position="63"/>
    </location>
</feature>
<comment type="subcellular location">
    <subcellularLocation>
        <location evidence="1">Secreted</location>
    </subcellularLocation>
</comment>
<keyword evidence="13" id="KW-1185">Reference proteome</keyword>
<dbReference type="InterPro" id="IPR000998">
    <property type="entry name" value="MAM_dom"/>
</dbReference>
<dbReference type="Gene3D" id="2.60.120.200">
    <property type="match status" value="1"/>
</dbReference>
<keyword evidence="6" id="KW-1015">Disulfide bond</keyword>
<dbReference type="PROSITE" id="PS50060">
    <property type="entry name" value="MAM_2"/>
    <property type="match status" value="1"/>
</dbReference>
<dbReference type="InterPro" id="IPR033116">
    <property type="entry name" value="TRYPSIN_SER"/>
</dbReference>
<dbReference type="GO" id="GO:0006508">
    <property type="term" value="P:proteolysis"/>
    <property type="evidence" value="ECO:0007669"/>
    <property type="project" value="UniProtKB-KW"/>
</dbReference>
<evidence type="ECO:0000256" key="5">
    <source>
        <dbReference type="ARBA" id="ARBA00022825"/>
    </source>
</evidence>
<dbReference type="InterPro" id="IPR001314">
    <property type="entry name" value="Peptidase_S1A"/>
</dbReference>
<dbReference type="Gene3D" id="2.40.10.10">
    <property type="entry name" value="Trypsin-like serine proteases"/>
    <property type="match status" value="2"/>
</dbReference>
<organism evidence="12 13">
    <name type="scientific">Acropora cervicornis</name>
    <name type="common">Staghorn coral</name>
    <dbReference type="NCBI Taxonomy" id="6130"/>
    <lineage>
        <taxon>Eukaryota</taxon>
        <taxon>Metazoa</taxon>
        <taxon>Cnidaria</taxon>
        <taxon>Anthozoa</taxon>
        <taxon>Hexacorallia</taxon>
        <taxon>Scleractinia</taxon>
        <taxon>Astrocoeniina</taxon>
        <taxon>Acroporidae</taxon>
        <taxon>Acropora</taxon>
    </lineage>
</organism>
<evidence type="ECO:0000256" key="7">
    <source>
        <dbReference type="RuleBase" id="RU363034"/>
    </source>
</evidence>
<dbReference type="GO" id="GO:0016020">
    <property type="term" value="C:membrane"/>
    <property type="evidence" value="ECO:0007669"/>
    <property type="project" value="InterPro"/>
</dbReference>
<evidence type="ECO:0000256" key="1">
    <source>
        <dbReference type="ARBA" id="ARBA00004613"/>
    </source>
</evidence>
<evidence type="ECO:0000259" key="10">
    <source>
        <dbReference type="PROSITE" id="PS50060"/>
    </source>
</evidence>
<proteinExistence type="predicted"/>
<keyword evidence="9" id="KW-0732">Signal</keyword>
<accession>A0AAD9V3N1</accession>
<dbReference type="PROSITE" id="PS00134">
    <property type="entry name" value="TRYPSIN_HIS"/>
    <property type="match status" value="1"/>
</dbReference>
<keyword evidence="4 7" id="KW-0378">Hydrolase</keyword>
<dbReference type="InterPro" id="IPR043504">
    <property type="entry name" value="Peptidase_S1_PA_chymotrypsin"/>
</dbReference>
<reference evidence="12" key="1">
    <citation type="journal article" date="2023" name="G3 (Bethesda)">
        <title>Whole genome assembly and annotation of the endangered Caribbean coral Acropora cervicornis.</title>
        <authorList>
            <person name="Selwyn J.D."/>
            <person name="Vollmer S.V."/>
        </authorList>
    </citation>
    <scope>NUCLEOTIDE SEQUENCE</scope>
    <source>
        <strain evidence="12">K2</strain>
    </source>
</reference>
<dbReference type="GO" id="GO:0005615">
    <property type="term" value="C:extracellular space"/>
    <property type="evidence" value="ECO:0007669"/>
    <property type="project" value="TreeGrafter"/>
</dbReference>
<sequence>MKFMIPFVLALAFSSGAEDPSCDFENDLCGWTQSKSDNFDWKRQQRRTPSSSTGPSSGQGNTGPPAPVTCGISPMTRVIGGIALLRGGRFICGGSLIAPDWIVTAAHCVASSRPPSSYSIRVGDHNRQLNEGTEETVQGKEIVSHPEYNKPSLINNDIALIRLVRPVKLGPRVGTVCLPAQGIEGELLSGCHGDSGGPYVCQSSSGNWFLQGAVSWGSPRCAASERYSVFARVAQFRNWIRQHTGV</sequence>
<dbReference type="AlphaFoldDB" id="A0AAD9V3N1"/>
<feature type="signal peptide" evidence="9">
    <location>
        <begin position="1"/>
        <end position="16"/>
    </location>
</feature>
<protein>
    <submittedName>
        <fullName evidence="12">Chymotrypsin-like elastase family member 2A</fullName>
    </submittedName>
</protein>
<dbReference type="PROSITE" id="PS00135">
    <property type="entry name" value="TRYPSIN_SER"/>
    <property type="match status" value="1"/>
</dbReference>
<dbReference type="FunFam" id="2.40.10.10:FF:000004">
    <property type="entry name" value="Tryptase gamma 1"/>
    <property type="match status" value="1"/>
</dbReference>
<dbReference type="InterPro" id="IPR050127">
    <property type="entry name" value="Serine_Proteases_S1"/>
</dbReference>
<dbReference type="CDD" id="cd00190">
    <property type="entry name" value="Tryp_SPc"/>
    <property type="match status" value="1"/>
</dbReference>
<evidence type="ECO:0000256" key="8">
    <source>
        <dbReference type="SAM" id="MobiDB-lite"/>
    </source>
</evidence>
<keyword evidence="5 7" id="KW-0720">Serine protease</keyword>
<dbReference type="GO" id="GO:0004252">
    <property type="term" value="F:serine-type endopeptidase activity"/>
    <property type="evidence" value="ECO:0007669"/>
    <property type="project" value="InterPro"/>
</dbReference>
<dbReference type="SUPFAM" id="SSF49899">
    <property type="entry name" value="Concanavalin A-like lectins/glucanases"/>
    <property type="match status" value="1"/>
</dbReference>
<dbReference type="Pfam" id="PF00089">
    <property type="entry name" value="Trypsin"/>
    <property type="match status" value="2"/>
</dbReference>
<dbReference type="Pfam" id="PF00629">
    <property type="entry name" value="MAM"/>
    <property type="match status" value="1"/>
</dbReference>
<reference evidence="12" key="2">
    <citation type="journal article" date="2023" name="Science">
        <title>Genomic signatures of disease resistance in endangered staghorn corals.</title>
        <authorList>
            <person name="Vollmer S.V."/>
            <person name="Selwyn J.D."/>
            <person name="Despard B.A."/>
            <person name="Roesel C.L."/>
        </authorList>
    </citation>
    <scope>NUCLEOTIDE SEQUENCE</scope>
    <source>
        <strain evidence="12">K2</strain>
    </source>
</reference>
<dbReference type="PRINTS" id="PR00722">
    <property type="entry name" value="CHYMOTRYPSIN"/>
</dbReference>
<dbReference type="PROSITE" id="PS50240">
    <property type="entry name" value="TRYPSIN_DOM"/>
    <property type="match status" value="1"/>
</dbReference>
<comment type="caution">
    <text evidence="12">The sequence shown here is derived from an EMBL/GenBank/DDBJ whole genome shotgun (WGS) entry which is preliminary data.</text>
</comment>
<feature type="domain" description="MAM" evidence="10">
    <location>
        <begin position="20"/>
        <end position="55"/>
    </location>
</feature>
<evidence type="ECO:0000313" key="13">
    <source>
        <dbReference type="Proteomes" id="UP001249851"/>
    </source>
</evidence>
<keyword evidence="3 7" id="KW-0645">Protease</keyword>
<evidence type="ECO:0000256" key="4">
    <source>
        <dbReference type="ARBA" id="ARBA00022801"/>
    </source>
</evidence>
<evidence type="ECO:0000256" key="3">
    <source>
        <dbReference type="ARBA" id="ARBA00022670"/>
    </source>
</evidence>
<dbReference type="PANTHER" id="PTHR24264:SF65">
    <property type="entry name" value="SRCR DOMAIN-CONTAINING PROTEIN"/>
    <property type="match status" value="1"/>
</dbReference>
<dbReference type="SUPFAM" id="SSF50494">
    <property type="entry name" value="Trypsin-like serine proteases"/>
    <property type="match status" value="1"/>
</dbReference>
<dbReference type="PANTHER" id="PTHR24264">
    <property type="entry name" value="TRYPSIN-RELATED"/>
    <property type="match status" value="1"/>
</dbReference>
<evidence type="ECO:0000259" key="11">
    <source>
        <dbReference type="PROSITE" id="PS50240"/>
    </source>
</evidence>
<evidence type="ECO:0000256" key="6">
    <source>
        <dbReference type="ARBA" id="ARBA00023157"/>
    </source>
</evidence>
<keyword evidence="2" id="KW-0964">Secreted</keyword>
<evidence type="ECO:0000313" key="12">
    <source>
        <dbReference type="EMBL" id="KAK2559535.1"/>
    </source>
</evidence>
<dbReference type="SMART" id="SM00020">
    <property type="entry name" value="Tryp_SPc"/>
    <property type="match status" value="1"/>
</dbReference>
<dbReference type="InterPro" id="IPR009003">
    <property type="entry name" value="Peptidase_S1_PA"/>
</dbReference>
<dbReference type="EMBL" id="JARQWQ010000040">
    <property type="protein sequence ID" value="KAK2559535.1"/>
    <property type="molecule type" value="Genomic_DNA"/>
</dbReference>
<feature type="domain" description="Peptidase S1" evidence="11">
    <location>
        <begin position="28"/>
        <end position="245"/>
    </location>
</feature>
<feature type="chain" id="PRO_5042193717" evidence="9">
    <location>
        <begin position="17"/>
        <end position="246"/>
    </location>
</feature>
<name>A0AAD9V3N1_ACRCE</name>